<evidence type="ECO:0000259" key="3">
    <source>
        <dbReference type="Pfam" id="PF14383"/>
    </source>
</evidence>
<feature type="compositionally biased region" description="Polar residues" evidence="1">
    <location>
        <begin position="378"/>
        <end position="388"/>
    </location>
</feature>
<evidence type="ECO:0000259" key="2">
    <source>
        <dbReference type="Pfam" id="PF14309"/>
    </source>
</evidence>
<reference evidence="5 6" key="1">
    <citation type="submission" date="2025-04" db="UniProtKB">
        <authorList>
            <consortium name="RefSeq"/>
        </authorList>
    </citation>
    <scope>IDENTIFICATION</scope>
</reference>
<dbReference type="PANTHER" id="PTHR21726:SF29">
    <property type="entry name" value="EXPRESSED PROTEIN"/>
    <property type="match status" value="1"/>
</dbReference>
<feature type="compositionally biased region" description="Low complexity" evidence="1">
    <location>
        <begin position="389"/>
        <end position="398"/>
    </location>
</feature>
<feature type="region of interest" description="Disordered" evidence="1">
    <location>
        <begin position="261"/>
        <end position="321"/>
    </location>
</feature>
<feature type="compositionally biased region" description="Low complexity" evidence="1">
    <location>
        <begin position="359"/>
        <end position="377"/>
    </location>
</feature>
<dbReference type="OrthoDB" id="765769at2759"/>
<dbReference type="InterPro" id="IPR032795">
    <property type="entry name" value="DUF3741-assoc"/>
</dbReference>
<feature type="compositionally biased region" description="Low complexity" evidence="1">
    <location>
        <begin position="694"/>
        <end position="710"/>
    </location>
</feature>
<protein>
    <submittedName>
        <fullName evidence="5 6">Uncharacterized protein LOC104598834</fullName>
    </submittedName>
</protein>
<dbReference type="eggNOG" id="ENOG502QQK5">
    <property type="taxonomic scope" value="Eukaryota"/>
</dbReference>
<dbReference type="Pfam" id="PF14309">
    <property type="entry name" value="DUF4378"/>
    <property type="match status" value="1"/>
</dbReference>
<feature type="compositionally biased region" description="Polar residues" evidence="1">
    <location>
        <begin position="407"/>
        <end position="416"/>
    </location>
</feature>
<proteinExistence type="predicted"/>
<dbReference type="Proteomes" id="UP000189703">
    <property type="component" value="Unplaced"/>
</dbReference>
<dbReference type="STRING" id="4432.A0A1U8ACD2"/>
<accession>A0A1U8ACD2</accession>
<dbReference type="PANTHER" id="PTHR21726">
    <property type="entry name" value="PHOSPHATIDYLINOSITOL N-ACETYLGLUCOSAMINYLTRANSFERASE SUBUNIT P DOWN SYNDROME CRITICAL REGION PROTEIN 5 -RELATED"/>
    <property type="match status" value="1"/>
</dbReference>
<dbReference type="KEGG" id="nnu:104598834"/>
<dbReference type="Pfam" id="PF14383">
    <property type="entry name" value="VARLMGL"/>
    <property type="match status" value="1"/>
</dbReference>
<organism evidence="4 5">
    <name type="scientific">Nelumbo nucifera</name>
    <name type="common">Sacred lotus</name>
    <dbReference type="NCBI Taxonomy" id="4432"/>
    <lineage>
        <taxon>Eukaryota</taxon>
        <taxon>Viridiplantae</taxon>
        <taxon>Streptophyta</taxon>
        <taxon>Embryophyta</taxon>
        <taxon>Tracheophyta</taxon>
        <taxon>Spermatophyta</taxon>
        <taxon>Magnoliopsida</taxon>
        <taxon>Proteales</taxon>
        <taxon>Nelumbonaceae</taxon>
        <taxon>Nelumbo</taxon>
    </lineage>
</organism>
<feature type="region of interest" description="Disordered" evidence="1">
    <location>
        <begin position="666"/>
        <end position="710"/>
    </location>
</feature>
<feature type="domain" description="DUF4378" evidence="2">
    <location>
        <begin position="776"/>
        <end position="929"/>
    </location>
</feature>
<evidence type="ECO:0000313" key="5">
    <source>
        <dbReference type="RefSeq" id="XP_010259373.1"/>
    </source>
</evidence>
<evidence type="ECO:0000313" key="6">
    <source>
        <dbReference type="RefSeq" id="XP_019053587.1"/>
    </source>
</evidence>
<dbReference type="InterPro" id="IPR025486">
    <property type="entry name" value="DUF4378"/>
</dbReference>
<feature type="region of interest" description="Disordered" evidence="1">
    <location>
        <begin position="338"/>
        <end position="436"/>
    </location>
</feature>
<dbReference type="AlphaFoldDB" id="A0A1U8ACD2"/>
<feature type="compositionally biased region" description="Polar residues" evidence="1">
    <location>
        <begin position="289"/>
        <end position="301"/>
    </location>
</feature>
<dbReference type="GeneID" id="104598834"/>
<feature type="domain" description="DUF3741" evidence="3">
    <location>
        <begin position="88"/>
        <end position="118"/>
    </location>
</feature>
<evidence type="ECO:0000256" key="1">
    <source>
        <dbReference type="SAM" id="MobiDB-lite"/>
    </source>
</evidence>
<feature type="compositionally biased region" description="Polar residues" evidence="1">
    <location>
        <begin position="342"/>
        <end position="353"/>
    </location>
</feature>
<name>A0A1U8ACD2_NELNU</name>
<feature type="compositionally biased region" description="Basic and acidic residues" evidence="1">
    <location>
        <begin position="41"/>
        <end position="56"/>
    </location>
</feature>
<dbReference type="RefSeq" id="XP_019053587.1">
    <property type="nucleotide sequence ID" value="XM_019198042.1"/>
</dbReference>
<feature type="region of interest" description="Disordered" evidence="1">
    <location>
        <begin position="37"/>
        <end position="98"/>
    </location>
</feature>
<feature type="region of interest" description="Disordered" evidence="1">
    <location>
        <begin position="527"/>
        <end position="552"/>
    </location>
</feature>
<feature type="compositionally biased region" description="Polar residues" evidence="1">
    <location>
        <begin position="426"/>
        <end position="436"/>
    </location>
</feature>
<feature type="compositionally biased region" description="Low complexity" evidence="1">
    <location>
        <begin position="527"/>
        <end position="538"/>
    </location>
</feature>
<keyword evidence="4" id="KW-1185">Reference proteome</keyword>
<dbReference type="RefSeq" id="XP_010259373.1">
    <property type="nucleotide sequence ID" value="XM_010261071.2"/>
</dbReference>
<dbReference type="OMA" id="RRVDGYM"/>
<evidence type="ECO:0000313" key="4">
    <source>
        <dbReference type="Proteomes" id="UP000189703"/>
    </source>
</evidence>
<feature type="region of interest" description="Disordered" evidence="1">
    <location>
        <begin position="731"/>
        <end position="752"/>
    </location>
</feature>
<sequence length="937" mass="103837">MHEEMGTEKHTLKNGAGYVGGFLQLFDWNAKSRKKLFSNRSDGDEPEGLKQGKRSEGNLPMTRLRLTEEDEIGGGSSIKGSSDYSCASSVTDEEGYGTRPPGVVARLMGLDSLPTSNVAEPYSTPFFDSRSLRDAQYQKRTLEFHNERQIMHSGNLSNNKIENFSRNSVEPRPQKIPNRPIERFQTEILPPKSAKSIPITHHKLLSPIKSPGFVPTKNAAHIMEAAAKIIEPGPQAMIKGKMPSLSSSSIPLKVRDFKEKLEAAQRPSRIPEASRRPLESNAVKHLKGQSLNKSWNGSEDTPQFRASPDSEESNSSGLKNKGKSISLAIQAKVNVQRREGLGSSTNRSLLNQKEQTDVKSNQQFKNQKNAQKNMQRKSSTQSATGVLRQNNQKQNCTTNKDKLPSKPSGSNQQSRKILSGDASFGRSRTLNKVSGNSKVGCRKIGLEVTDIEKEVSSSRTNSFPRKKRSIDGDFHFEKNGVVSNILVDKDEKHVQSNIAVHSKWTEDNTRKGMDVVSFTFTSPMIKSVPGSQSSGQVVEKSSNSSLDTRGEKSCAEAKSSKLSSLGLNVIGGDALSILLEQKLRELTYGVESSCRNSVKAGIVASSASILQDLVSALNAVSTTPREIGKGSQVGVNTDNFGSMYNTTCSSTDAQMFKMDRNFKGRGGMDDCSSSNREVRKELNHRHPSPVSVLDPSFSNESCNSSDSGDSYSTNGNKWGLSIQAQEVGSSCSRKFHSGEAETELSDSASSMSTETLGRKHATKFDVADDTRSTKWELEYVREILCNVELMFKDFTIGRAHEIINPRLFDQLENRKTGLRNQQDWKDSRLRWKMVFDCVSECMDLRCRRCASGGCETWAKGLSMVRRKKWLAEEVYKEISGWRSMGDSMVDELVDKDMSSQYGRWLDFEIEAFELGVEIEQELLSSLVDEVFADIISV</sequence>
<gene>
    <name evidence="5 6" type="primary">LOC104598834</name>
</gene>